<evidence type="ECO:0000313" key="6">
    <source>
        <dbReference type="EMBL" id="UVW33799.1"/>
    </source>
</evidence>
<dbReference type="PANTHER" id="PTHR37419">
    <property type="entry name" value="SERINE/THREONINE-PROTEIN KINASE TOXIN HIPA"/>
    <property type="match status" value="1"/>
</dbReference>
<evidence type="ECO:0000313" key="7">
    <source>
        <dbReference type="Proteomes" id="UP001059934"/>
    </source>
</evidence>
<evidence type="ECO:0000259" key="4">
    <source>
        <dbReference type="Pfam" id="PF07804"/>
    </source>
</evidence>
<evidence type="ECO:0000256" key="3">
    <source>
        <dbReference type="ARBA" id="ARBA00022777"/>
    </source>
</evidence>
<gene>
    <name evidence="6" type="ORF">NYF23_07025</name>
</gene>
<feature type="domain" description="HipA-like C-terminal" evidence="4">
    <location>
        <begin position="175"/>
        <end position="410"/>
    </location>
</feature>
<keyword evidence="2" id="KW-0808">Transferase</keyword>
<evidence type="ECO:0000259" key="5">
    <source>
        <dbReference type="Pfam" id="PF13657"/>
    </source>
</evidence>
<evidence type="ECO:0000256" key="1">
    <source>
        <dbReference type="ARBA" id="ARBA00010164"/>
    </source>
</evidence>
<keyword evidence="3" id="KW-0418">Kinase</keyword>
<organism evidence="6 7">
    <name type="scientific">SAR92 clade bacterium H455</name>
    <dbReference type="NCBI Taxonomy" id="2974818"/>
    <lineage>
        <taxon>Bacteria</taxon>
        <taxon>Pseudomonadati</taxon>
        <taxon>Pseudomonadota</taxon>
        <taxon>Gammaproteobacteria</taxon>
        <taxon>Cellvibrionales</taxon>
        <taxon>Porticoccaceae</taxon>
        <taxon>SAR92 clade</taxon>
    </lineage>
</organism>
<proteinExistence type="inferred from homology"/>
<dbReference type="Pfam" id="PF13657">
    <property type="entry name" value="Couple_hipA"/>
    <property type="match status" value="1"/>
</dbReference>
<sequence>MTTATVKLWGTTIGYVAMASGERFARFEYAPDFEAFGIEPAPLMMPVQGRHIYQFSDLHPRSFHGMPGLIADSLPDKYGQRLIDVWLAQTGRKPADFNAVDRLCYTGTRGMGALEFEPSAEPDKSAGKLLAIEDLTELASMAFASKESLQAKFTEAGFSKGEGSDALLDILKVGTSAGGARAKAVIAFNPETKQVRSGQLHLPSGFEYWLIKFDGVEFSGDWGVADPSGYGLLEYSYHLIAKECGIQMMESSIFSENGRNHFMTQRFDRDADGGKQFMQTFGALAHYDYYESGYYSYEQLFMLMKRLNLPKRAFEEQFRRVVFNIVGCNQDDHVKNFAFMMDRQGNWDLSPAYDLCHAEGSQFTRNHQLSINGKTNDFERSDLKHLAQYAGLPRGSEKQIIQRTVEAFSKWKAIATDIAVPAKLQDHVLGTLRLKI</sequence>
<accession>A0ABY5TKU2</accession>
<feature type="domain" description="HipA N-terminal subdomain 1" evidence="5">
    <location>
        <begin position="5"/>
        <end position="116"/>
    </location>
</feature>
<dbReference type="Gene3D" id="1.10.1070.20">
    <property type="match status" value="1"/>
</dbReference>
<keyword evidence="7" id="KW-1185">Reference proteome</keyword>
<dbReference type="InterPro" id="IPR017508">
    <property type="entry name" value="HipA_N1"/>
</dbReference>
<name>A0ABY5TKU2_9GAMM</name>
<protein>
    <submittedName>
        <fullName evidence="6">Type II toxin-antitoxin system HipA family toxin</fullName>
    </submittedName>
</protein>
<comment type="similarity">
    <text evidence="1">Belongs to the HipA Ser/Thr kinase family.</text>
</comment>
<dbReference type="Proteomes" id="UP001059934">
    <property type="component" value="Chromosome"/>
</dbReference>
<dbReference type="PANTHER" id="PTHR37419:SF8">
    <property type="entry name" value="TOXIN YJJJ"/>
    <property type="match status" value="1"/>
</dbReference>
<evidence type="ECO:0000256" key="2">
    <source>
        <dbReference type="ARBA" id="ARBA00022679"/>
    </source>
</evidence>
<dbReference type="InterPro" id="IPR052028">
    <property type="entry name" value="HipA_Ser/Thr_kinase"/>
</dbReference>
<dbReference type="InterPro" id="IPR012893">
    <property type="entry name" value="HipA-like_C"/>
</dbReference>
<dbReference type="EMBL" id="CP103416">
    <property type="protein sequence ID" value="UVW33799.1"/>
    <property type="molecule type" value="Genomic_DNA"/>
</dbReference>
<reference evidence="6" key="1">
    <citation type="submission" date="2022-08" db="EMBL/GenBank/DDBJ databases">
        <title>Catabolic pathway analysis in culturable SAR92 clade bacteria reveals their overlooked roles in DMSP degradation in coastal seas.</title>
        <authorList>
            <person name="He X."/>
            <person name="Zhang X."/>
            <person name="Zhang Y."/>
        </authorList>
    </citation>
    <scope>NUCLEOTIDE SEQUENCE</scope>
    <source>
        <strain evidence="6">H455</strain>
    </source>
</reference>
<dbReference type="Pfam" id="PF07804">
    <property type="entry name" value="HipA_C"/>
    <property type="match status" value="1"/>
</dbReference>